<organism evidence="2 3">
    <name type="scientific">Lihuaxuella thermophila</name>
    <dbReference type="NCBI Taxonomy" id="1173111"/>
    <lineage>
        <taxon>Bacteria</taxon>
        <taxon>Bacillati</taxon>
        <taxon>Bacillota</taxon>
        <taxon>Bacilli</taxon>
        <taxon>Bacillales</taxon>
        <taxon>Thermoactinomycetaceae</taxon>
        <taxon>Lihuaxuella</taxon>
    </lineage>
</organism>
<keyword evidence="3" id="KW-1185">Reference proteome</keyword>
<name>A0A1H8B6D1_9BACL</name>
<proteinExistence type="predicted"/>
<sequence length="144" mass="17799">MKIDAQLFDTKIVTLELNQKLDWYHSEISRSAFWQNTVQVDTYEDRKKLLQYLSSQISAFDLKLWFVLQELRFHHNQMLNRNKMNKKDIQFMDENYEELKHEILIRRGFMKKLYQKYVTLYSNYEKLNRRLLKNKSNNRKNLLL</sequence>
<protein>
    <submittedName>
        <fullName evidence="2">Uncharacterized protein</fullName>
    </submittedName>
</protein>
<evidence type="ECO:0000313" key="2">
    <source>
        <dbReference type="EMBL" id="SEM77859.1"/>
    </source>
</evidence>
<dbReference type="AlphaFoldDB" id="A0A1H8B6D1"/>
<reference evidence="2 3" key="1">
    <citation type="submission" date="2016-10" db="EMBL/GenBank/DDBJ databases">
        <authorList>
            <person name="de Groot N.N."/>
        </authorList>
    </citation>
    <scope>NUCLEOTIDE SEQUENCE [LARGE SCALE GENOMIC DNA]</scope>
    <source>
        <strain evidence="2 3">DSM 46701</strain>
    </source>
</reference>
<evidence type="ECO:0000256" key="1">
    <source>
        <dbReference type="SAM" id="Coils"/>
    </source>
</evidence>
<gene>
    <name evidence="2" type="ORF">SAMN05444955_1022</name>
</gene>
<dbReference type="Proteomes" id="UP000199695">
    <property type="component" value="Unassembled WGS sequence"/>
</dbReference>
<evidence type="ECO:0000313" key="3">
    <source>
        <dbReference type="Proteomes" id="UP000199695"/>
    </source>
</evidence>
<feature type="coiled-coil region" evidence="1">
    <location>
        <begin position="82"/>
        <end position="130"/>
    </location>
</feature>
<keyword evidence="1" id="KW-0175">Coiled coil</keyword>
<dbReference type="EMBL" id="FOCQ01000002">
    <property type="protein sequence ID" value="SEM77859.1"/>
    <property type="molecule type" value="Genomic_DNA"/>
</dbReference>
<accession>A0A1H8B6D1</accession>